<accession>H5TWX7</accession>
<dbReference type="EMBL" id="BAFC01000025">
    <property type="protein sequence ID" value="GAB37985.1"/>
    <property type="molecule type" value="Genomic_DNA"/>
</dbReference>
<dbReference type="Proteomes" id="UP000005845">
    <property type="component" value="Unassembled WGS sequence"/>
</dbReference>
<evidence type="ECO:0000313" key="1">
    <source>
        <dbReference type="EMBL" id="GAB37985.1"/>
    </source>
</evidence>
<proteinExistence type="predicted"/>
<gene>
    <name evidence="1" type="ORF">GOSPT_025_00190</name>
</gene>
<comment type="caution">
    <text evidence="1">The sequence shown here is derived from an EMBL/GenBank/DDBJ whole genome shotgun (WGS) entry which is preliminary data.</text>
</comment>
<dbReference type="AlphaFoldDB" id="H5TWX7"/>
<evidence type="ECO:0000313" key="2">
    <source>
        <dbReference type="Proteomes" id="UP000005845"/>
    </source>
</evidence>
<name>H5TWX7_9ACTN</name>
<sequence>MRRHRLLRGWGLAERRPARIVEPMRPGVTRSDREIARRRATALWLVGGPDGLRRNPTGRASDTAVARHRARRVPVRPRIEVRAAVSVEEDATRSLGRRHRARIALDERLRAVVEVIPFEPEPSVAPRSSTRIGGVITRVSGCQSTLQQPFRRPAQTERATFLRGAHNR</sequence>
<protein>
    <submittedName>
        <fullName evidence="1">Uncharacterized protein</fullName>
    </submittedName>
</protein>
<organism evidence="1 2">
    <name type="scientific">Gordonia sputi NBRC 100414</name>
    <dbReference type="NCBI Taxonomy" id="1089453"/>
    <lineage>
        <taxon>Bacteria</taxon>
        <taxon>Bacillati</taxon>
        <taxon>Actinomycetota</taxon>
        <taxon>Actinomycetes</taxon>
        <taxon>Mycobacteriales</taxon>
        <taxon>Gordoniaceae</taxon>
        <taxon>Gordonia</taxon>
    </lineage>
</organism>
<keyword evidence="2" id="KW-1185">Reference proteome</keyword>
<reference evidence="1 2" key="1">
    <citation type="submission" date="2012-02" db="EMBL/GenBank/DDBJ databases">
        <title>Whole genome shotgun sequence of Gordonia sputi NBRC 100414.</title>
        <authorList>
            <person name="Yoshida I."/>
            <person name="Hosoyama A."/>
            <person name="Tsuchikane K."/>
            <person name="Katsumata H."/>
            <person name="Yamazaki S."/>
            <person name="Fujita N."/>
        </authorList>
    </citation>
    <scope>NUCLEOTIDE SEQUENCE [LARGE SCALE GENOMIC DNA]</scope>
    <source>
        <strain evidence="1 2">NBRC 100414</strain>
    </source>
</reference>